<dbReference type="CDD" id="cd00121">
    <property type="entry name" value="MATH"/>
    <property type="match status" value="1"/>
</dbReference>
<dbReference type="InterPro" id="IPR008974">
    <property type="entry name" value="TRAF-like"/>
</dbReference>
<gene>
    <name evidence="2" type="ORF">SNE40_017084</name>
</gene>
<evidence type="ECO:0000313" key="3">
    <source>
        <dbReference type="Proteomes" id="UP001347796"/>
    </source>
</evidence>
<dbReference type="EMBL" id="JAZGQO010000011">
    <property type="protein sequence ID" value="KAK6173676.1"/>
    <property type="molecule type" value="Genomic_DNA"/>
</dbReference>
<feature type="compositionally biased region" description="Basic and acidic residues" evidence="1">
    <location>
        <begin position="75"/>
        <end position="102"/>
    </location>
</feature>
<reference evidence="2 3" key="1">
    <citation type="submission" date="2024-01" db="EMBL/GenBank/DDBJ databases">
        <title>The genome of the rayed Mediterranean limpet Patella caerulea (Linnaeus, 1758).</title>
        <authorList>
            <person name="Anh-Thu Weber A."/>
            <person name="Halstead-Nussloch G."/>
        </authorList>
    </citation>
    <scope>NUCLEOTIDE SEQUENCE [LARGE SCALE GENOMIC DNA]</scope>
    <source>
        <strain evidence="2">AATW-2023a</strain>
        <tissue evidence="2">Whole specimen</tissue>
    </source>
</reference>
<dbReference type="Proteomes" id="UP001347796">
    <property type="component" value="Unassembled WGS sequence"/>
</dbReference>
<proteinExistence type="predicted"/>
<name>A0AAN8JD11_PATCE</name>
<sequence>MTIVPIGGARMLMSNFYLDSKNPGIISKCRRAYARRDICCEHVHVRSPDCQTHGIVRRDAIAFDPEQNSDGNETGGHREQGHHEHLHEQDSTHASRTHLDSRCQVDSTRNIHDVEECRDDNNWRISDIPQEEHENTRERIGTTSEYNNSEFDENDDGDSFYFRFSLDQIKEEFYSYRKFSTQDELWYVSIHKDVDSATLWVNLFLKTNGSSVNLESCVASIKMSVLNNLSYDSSITKEDVKKFTVSDYNLCYNWRDVIAWSDLTDENKGFIDEHDCFTLAVQLDVRDIHTVSSHNAPDGEGQNVVELNE</sequence>
<keyword evidence="3" id="KW-1185">Reference proteome</keyword>
<protein>
    <recommendedName>
        <fullName evidence="4">MATH domain-containing protein</fullName>
    </recommendedName>
</protein>
<accession>A0AAN8JD11</accession>
<dbReference type="Gene3D" id="2.60.210.10">
    <property type="entry name" value="Apoptosis, Tumor Necrosis Factor Receptor Associated Protein 2, Chain A"/>
    <property type="match status" value="1"/>
</dbReference>
<dbReference type="SUPFAM" id="SSF49599">
    <property type="entry name" value="TRAF domain-like"/>
    <property type="match status" value="1"/>
</dbReference>
<dbReference type="InterPro" id="IPR002083">
    <property type="entry name" value="MATH/TRAF_dom"/>
</dbReference>
<organism evidence="2 3">
    <name type="scientific">Patella caerulea</name>
    <name type="common">Rayed Mediterranean limpet</name>
    <dbReference type="NCBI Taxonomy" id="87958"/>
    <lineage>
        <taxon>Eukaryota</taxon>
        <taxon>Metazoa</taxon>
        <taxon>Spiralia</taxon>
        <taxon>Lophotrochozoa</taxon>
        <taxon>Mollusca</taxon>
        <taxon>Gastropoda</taxon>
        <taxon>Patellogastropoda</taxon>
        <taxon>Patelloidea</taxon>
        <taxon>Patellidae</taxon>
        <taxon>Patella</taxon>
    </lineage>
</organism>
<evidence type="ECO:0008006" key="4">
    <source>
        <dbReference type="Google" id="ProtNLM"/>
    </source>
</evidence>
<evidence type="ECO:0000313" key="2">
    <source>
        <dbReference type="EMBL" id="KAK6173676.1"/>
    </source>
</evidence>
<dbReference type="AlphaFoldDB" id="A0AAN8JD11"/>
<comment type="caution">
    <text evidence="2">The sequence shown here is derived from an EMBL/GenBank/DDBJ whole genome shotgun (WGS) entry which is preliminary data.</text>
</comment>
<feature type="region of interest" description="Disordered" evidence="1">
    <location>
        <begin position="62"/>
        <end position="102"/>
    </location>
</feature>
<evidence type="ECO:0000256" key="1">
    <source>
        <dbReference type="SAM" id="MobiDB-lite"/>
    </source>
</evidence>